<proteinExistence type="predicted"/>
<sequence length="91" mass="10399">MMEAPKRSTLRRQTILSKTTPKGFLKIAREKLMKQKTLTTVLLEAEKPTKHVHRRSLSANFSTEDSESPNSPALCFIRKPQGDFGDFYDCL</sequence>
<evidence type="ECO:0000256" key="1">
    <source>
        <dbReference type="SAM" id="MobiDB-lite"/>
    </source>
</evidence>
<comment type="caution">
    <text evidence="2">The sequence shown here is derived from an EMBL/GenBank/DDBJ whole genome shotgun (WGS) entry which is preliminary data.</text>
</comment>
<accession>A0A1R2CWR1</accession>
<feature type="compositionally biased region" description="Polar residues" evidence="1">
    <location>
        <begin position="57"/>
        <end position="71"/>
    </location>
</feature>
<evidence type="ECO:0000313" key="2">
    <source>
        <dbReference type="EMBL" id="OMJ93413.1"/>
    </source>
</evidence>
<feature type="region of interest" description="Disordered" evidence="1">
    <location>
        <begin position="53"/>
        <end position="74"/>
    </location>
</feature>
<name>A0A1R2CWR1_9CILI</name>
<dbReference type="Proteomes" id="UP000187209">
    <property type="component" value="Unassembled WGS sequence"/>
</dbReference>
<reference evidence="2 3" key="1">
    <citation type="submission" date="2016-11" db="EMBL/GenBank/DDBJ databases">
        <title>The macronuclear genome of Stentor coeruleus: a giant cell with tiny introns.</title>
        <authorList>
            <person name="Slabodnick M."/>
            <person name="Ruby J.G."/>
            <person name="Reiff S.B."/>
            <person name="Swart E.C."/>
            <person name="Gosai S."/>
            <person name="Prabakaran S."/>
            <person name="Witkowska E."/>
            <person name="Larue G.E."/>
            <person name="Fisher S."/>
            <person name="Freeman R.M."/>
            <person name="Gunawardena J."/>
            <person name="Chu W."/>
            <person name="Stover N.A."/>
            <person name="Gregory B.D."/>
            <person name="Nowacki M."/>
            <person name="Derisi J."/>
            <person name="Roy S.W."/>
            <person name="Marshall W.F."/>
            <person name="Sood P."/>
        </authorList>
    </citation>
    <scope>NUCLEOTIDE SEQUENCE [LARGE SCALE GENOMIC DNA]</scope>
    <source>
        <strain evidence="2">WM001</strain>
    </source>
</reference>
<dbReference type="EMBL" id="MPUH01000043">
    <property type="protein sequence ID" value="OMJ93413.1"/>
    <property type="molecule type" value="Genomic_DNA"/>
</dbReference>
<organism evidence="2 3">
    <name type="scientific">Stentor coeruleus</name>
    <dbReference type="NCBI Taxonomy" id="5963"/>
    <lineage>
        <taxon>Eukaryota</taxon>
        <taxon>Sar</taxon>
        <taxon>Alveolata</taxon>
        <taxon>Ciliophora</taxon>
        <taxon>Postciliodesmatophora</taxon>
        <taxon>Heterotrichea</taxon>
        <taxon>Heterotrichida</taxon>
        <taxon>Stentoridae</taxon>
        <taxon>Stentor</taxon>
    </lineage>
</organism>
<evidence type="ECO:0000313" key="3">
    <source>
        <dbReference type="Proteomes" id="UP000187209"/>
    </source>
</evidence>
<protein>
    <submittedName>
        <fullName evidence="2">Uncharacterized protein</fullName>
    </submittedName>
</protein>
<dbReference type="AlphaFoldDB" id="A0A1R2CWR1"/>
<keyword evidence="3" id="KW-1185">Reference proteome</keyword>
<gene>
    <name evidence="2" type="ORF">SteCoe_3659</name>
</gene>